<reference evidence="4" key="1">
    <citation type="submission" date="2021-01" db="EMBL/GenBank/DDBJ databases">
        <authorList>
            <person name="Corre E."/>
            <person name="Pelletier E."/>
            <person name="Niang G."/>
            <person name="Scheremetjew M."/>
            <person name="Finn R."/>
            <person name="Kale V."/>
            <person name="Holt S."/>
            <person name="Cochrane G."/>
            <person name="Meng A."/>
            <person name="Brown T."/>
            <person name="Cohen L."/>
        </authorList>
    </citation>
    <scope>NUCLEOTIDE SEQUENCE</scope>
    <source>
        <strain evidence="4">MM31A-1</strain>
    </source>
</reference>
<dbReference type="InterPro" id="IPR001506">
    <property type="entry name" value="Peptidase_M12A"/>
</dbReference>
<keyword evidence="1 2" id="KW-0482">Metalloprotease</keyword>
<sequence>MKILSKFSSAITLLTLGCFILRTVECTNTRQNAGENPILLEGDIVPTRNTIAAEYGTKFNRKLVDEVLAAMSSDPSLMSAEDRDSDDDNIISVNGSVTNGSILLWKTDWRSDELWHIPVYFQSGAYTEPQLKLVKQGIRRLQKMTASIKFDFITAPYTNGTPFLHVGTFGLDICASYVGMDTSVATLPDGQFVWLGNSCLERGQGQVQHEIMHALGFHHEHSRPDRDTYVTVLYQNVAESEKHNFDIRNDVDSLGTAYDYKSVMHYSEYELSNVGGQTIDAKGNAVGQREKLSFLDKVSIRLLYQCESGPRTIQQYNAEGRCTADCKCGLNKNGCRKQMVNYDGLCKGTLVCKNNICKNA</sequence>
<dbReference type="PANTHER" id="PTHR10127:SF856">
    <property type="entry name" value="METALLOENDOPEPTIDASE"/>
    <property type="match status" value="1"/>
</dbReference>
<comment type="caution">
    <text evidence="1">Lacks conserved residue(s) required for the propagation of feature annotation.</text>
</comment>
<dbReference type="PROSITE" id="PS51257">
    <property type="entry name" value="PROKAR_LIPOPROTEIN"/>
    <property type="match status" value="1"/>
</dbReference>
<feature type="binding site" evidence="1">
    <location>
        <position position="219"/>
    </location>
    <ligand>
        <name>Zn(2+)</name>
        <dbReference type="ChEBI" id="CHEBI:29105"/>
        <note>catalytic</note>
    </ligand>
</feature>
<dbReference type="SMART" id="SM00235">
    <property type="entry name" value="ZnMc"/>
    <property type="match status" value="1"/>
</dbReference>
<proteinExistence type="predicted"/>
<dbReference type="EC" id="3.4.24.-" evidence="2"/>
<dbReference type="PANTHER" id="PTHR10127">
    <property type="entry name" value="DISCOIDIN, CUB, EGF, LAMININ , AND ZINC METALLOPROTEASE DOMAIN CONTAINING"/>
    <property type="match status" value="1"/>
</dbReference>
<dbReference type="EMBL" id="HBIO01008969">
    <property type="protein sequence ID" value="CAE0462030.1"/>
    <property type="molecule type" value="Transcribed_RNA"/>
</dbReference>
<evidence type="ECO:0000313" key="5">
    <source>
        <dbReference type="EMBL" id="CAE0462030.1"/>
    </source>
</evidence>
<accession>A0A6S8TDY0</accession>
<evidence type="ECO:0000313" key="4">
    <source>
        <dbReference type="EMBL" id="CAE0462029.1"/>
    </source>
</evidence>
<evidence type="ECO:0000256" key="2">
    <source>
        <dbReference type="RuleBase" id="RU361183"/>
    </source>
</evidence>
<feature type="signal peptide" evidence="2">
    <location>
        <begin position="1"/>
        <end position="26"/>
    </location>
</feature>
<dbReference type="SUPFAM" id="SSF55486">
    <property type="entry name" value="Metalloproteases ('zincins'), catalytic domain"/>
    <property type="match status" value="1"/>
</dbReference>
<keyword evidence="1 2" id="KW-0645">Protease</keyword>
<protein>
    <recommendedName>
        <fullName evidence="2">Metalloendopeptidase</fullName>
        <ecNumber evidence="2">3.4.24.-</ecNumber>
    </recommendedName>
</protein>
<dbReference type="InterPro" id="IPR024079">
    <property type="entry name" value="MetalloPept_cat_dom_sf"/>
</dbReference>
<feature type="domain" description="Peptidase M12A" evidence="3">
    <location>
        <begin position="96"/>
        <end position="307"/>
    </location>
</feature>
<name>A0A6S8TDY0_9STRA</name>
<dbReference type="EMBL" id="HBIO01008968">
    <property type="protein sequence ID" value="CAE0462029.1"/>
    <property type="molecule type" value="Transcribed_RNA"/>
</dbReference>
<dbReference type="GO" id="GO:0006508">
    <property type="term" value="P:proteolysis"/>
    <property type="evidence" value="ECO:0007669"/>
    <property type="project" value="UniProtKB-KW"/>
</dbReference>
<dbReference type="CDD" id="cd04280">
    <property type="entry name" value="ZnMc_astacin_like"/>
    <property type="match status" value="1"/>
</dbReference>
<feature type="chain" id="PRO_5035956799" description="Metalloendopeptidase" evidence="2">
    <location>
        <begin position="27"/>
        <end position="360"/>
    </location>
</feature>
<feature type="active site" evidence="1">
    <location>
        <position position="210"/>
    </location>
</feature>
<dbReference type="PRINTS" id="PR00480">
    <property type="entry name" value="ASTACIN"/>
</dbReference>
<organism evidence="4">
    <name type="scientific">Chaetoceros debilis</name>
    <dbReference type="NCBI Taxonomy" id="122233"/>
    <lineage>
        <taxon>Eukaryota</taxon>
        <taxon>Sar</taxon>
        <taxon>Stramenopiles</taxon>
        <taxon>Ochrophyta</taxon>
        <taxon>Bacillariophyta</taxon>
        <taxon>Coscinodiscophyceae</taxon>
        <taxon>Chaetocerotophycidae</taxon>
        <taxon>Chaetocerotales</taxon>
        <taxon>Chaetocerotaceae</taxon>
        <taxon>Chaetoceros</taxon>
    </lineage>
</organism>
<keyword evidence="1 2" id="KW-0862">Zinc</keyword>
<comment type="cofactor">
    <cofactor evidence="1 2">
        <name>Zn(2+)</name>
        <dbReference type="ChEBI" id="CHEBI:29105"/>
    </cofactor>
    <text evidence="1 2">Binds 1 zinc ion per subunit.</text>
</comment>
<evidence type="ECO:0000259" key="3">
    <source>
        <dbReference type="PROSITE" id="PS51864"/>
    </source>
</evidence>
<dbReference type="GO" id="GO:0004222">
    <property type="term" value="F:metalloendopeptidase activity"/>
    <property type="evidence" value="ECO:0007669"/>
    <property type="project" value="UniProtKB-UniRule"/>
</dbReference>
<keyword evidence="1 2" id="KW-0479">Metal-binding</keyword>
<keyword evidence="1 2" id="KW-0378">Hydrolase</keyword>
<dbReference type="InterPro" id="IPR034035">
    <property type="entry name" value="Astacin-like_dom"/>
</dbReference>
<feature type="binding site" evidence="1">
    <location>
        <position position="209"/>
    </location>
    <ligand>
        <name>Zn(2+)</name>
        <dbReference type="ChEBI" id="CHEBI:29105"/>
        <note>catalytic</note>
    </ligand>
</feature>
<dbReference type="AlphaFoldDB" id="A0A6S8TDY0"/>
<dbReference type="PROSITE" id="PS51864">
    <property type="entry name" value="ASTACIN"/>
    <property type="match status" value="1"/>
</dbReference>
<keyword evidence="2" id="KW-0732">Signal</keyword>
<dbReference type="Gene3D" id="3.40.390.10">
    <property type="entry name" value="Collagenase (Catalytic Domain)"/>
    <property type="match status" value="1"/>
</dbReference>
<evidence type="ECO:0000256" key="1">
    <source>
        <dbReference type="PROSITE-ProRule" id="PRU01211"/>
    </source>
</evidence>
<dbReference type="Pfam" id="PF01400">
    <property type="entry name" value="Astacin"/>
    <property type="match status" value="1"/>
</dbReference>
<dbReference type="GO" id="GO:0008270">
    <property type="term" value="F:zinc ion binding"/>
    <property type="evidence" value="ECO:0007669"/>
    <property type="project" value="UniProtKB-UniRule"/>
</dbReference>
<gene>
    <name evidence="4" type="ORF">CDEB00056_LOCUS6870</name>
    <name evidence="5" type="ORF">CDEB00056_LOCUS6871</name>
</gene>
<feature type="binding site" evidence="1">
    <location>
        <position position="213"/>
    </location>
    <ligand>
        <name>Zn(2+)</name>
        <dbReference type="ChEBI" id="CHEBI:29105"/>
        <note>catalytic</note>
    </ligand>
</feature>
<dbReference type="InterPro" id="IPR006026">
    <property type="entry name" value="Peptidase_Metallo"/>
</dbReference>